<name>A0A4Q9BAB7_9BACT</name>
<evidence type="ECO:0000256" key="2">
    <source>
        <dbReference type="SAM" id="SignalP"/>
    </source>
</evidence>
<feature type="chain" id="PRO_5020369805" description="PH domain-containing protein" evidence="2">
    <location>
        <begin position="20"/>
        <end position="223"/>
    </location>
</feature>
<accession>A0A4Q9BAB7</accession>
<keyword evidence="1" id="KW-0175">Coiled coil</keyword>
<proteinExistence type="predicted"/>
<evidence type="ECO:0000313" key="4">
    <source>
        <dbReference type="Proteomes" id="UP000293583"/>
    </source>
</evidence>
<dbReference type="AlphaFoldDB" id="A0A4Q9BAB7"/>
<protein>
    <recommendedName>
        <fullName evidence="5">PH domain-containing protein</fullName>
    </recommendedName>
</protein>
<dbReference type="Proteomes" id="UP000293583">
    <property type="component" value="Unassembled WGS sequence"/>
</dbReference>
<dbReference type="OrthoDB" id="958143at2"/>
<reference evidence="3 4" key="1">
    <citation type="submission" date="2019-02" db="EMBL/GenBank/DDBJ databases">
        <title>Genome of a new Bacteroidetes strain.</title>
        <authorList>
            <person name="Pitt A."/>
        </authorList>
    </citation>
    <scope>NUCLEOTIDE SEQUENCE [LARGE SCALE GENOMIC DNA]</scope>
    <source>
        <strain evidence="3 4">103A-SOEBACH</strain>
    </source>
</reference>
<feature type="coiled-coil region" evidence="1">
    <location>
        <begin position="131"/>
        <end position="221"/>
    </location>
</feature>
<comment type="caution">
    <text evidence="3">The sequence shown here is derived from an EMBL/GenBank/DDBJ whole genome shotgun (WGS) entry which is preliminary data.</text>
</comment>
<dbReference type="EMBL" id="SEWY01000003">
    <property type="protein sequence ID" value="TBH73012.1"/>
    <property type="molecule type" value="Genomic_DNA"/>
</dbReference>
<evidence type="ECO:0000313" key="3">
    <source>
        <dbReference type="EMBL" id="TBH73012.1"/>
    </source>
</evidence>
<keyword evidence="4" id="KW-1185">Reference proteome</keyword>
<dbReference type="RefSeq" id="WP_130923172.1">
    <property type="nucleotide sequence ID" value="NZ_CP049835.1"/>
</dbReference>
<organism evidence="3 4">
    <name type="scientific">Aquirufa antheringensis</name>
    <dbReference type="NCBI Taxonomy" id="2516559"/>
    <lineage>
        <taxon>Bacteria</taxon>
        <taxon>Pseudomonadati</taxon>
        <taxon>Bacteroidota</taxon>
        <taxon>Cytophagia</taxon>
        <taxon>Cytophagales</taxon>
        <taxon>Flectobacillaceae</taxon>
        <taxon>Aquirufa</taxon>
    </lineage>
</organism>
<evidence type="ECO:0000256" key="1">
    <source>
        <dbReference type="SAM" id="Coils"/>
    </source>
</evidence>
<feature type="signal peptide" evidence="2">
    <location>
        <begin position="1"/>
        <end position="19"/>
    </location>
</feature>
<sequence>MKKIAILLFLSAFAFNASAQVFSGMSEIDKSKKEGVYTFLSTQEKFARASWKAYLSKFGKVIEGKNGSFSSSDIMITSISDKPLIVVSKVSEENKKVKLFVSIATGTDEYIQTGHAKLSETSTWMEDFIKIVELEEAVRVEENKLAELISAQAKNSKQAERLIRELDSNARQINNLEERLKEAKIEKEKILTNQVQNKVDQKTKEEEIAAQKTAVETAKQKIK</sequence>
<evidence type="ECO:0008006" key="5">
    <source>
        <dbReference type="Google" id="ProtNLM"/>
    </source>
</evidence>
<keyword evidence="2" id="KW-0732">Signal</keyword>
<gene>
    <name evidence="3" type="ORF">EWU20_06455</name>
</gene>